<proteinExistence type="predicted"/>
<feature type="transmembrane region" description="Helical" evidence="1">
    <location>
        <begin position="88"/>
        <end position="110"/>
    </location>
</feature>
<organism evidence="2 3">
    <name type="scientific">Haloferax mucosum ATCC BAA-1512</name>
    <dbReference type="NCBI Taxonomy" id="662479"/>
    <lineage>
        <taxon>Archaea</taxon>
        <taxon>Methanobacteriati</taxon>
        <taxon>Methanobacteriota</taxon>
        <taxon>Stenosarchaea group</taxon>
        <taxon>Halobacteria</taxon>
        <taxon>Halobacteriales</taxon>
        <taxon>Haloferacaceae</taxon>
        <taxon>Haloferax</taxon>
    </lineage>
</organism>
<feature type="transmembrane region" description="Helical" evidence="1">
    <location>
        <begin position="122"/>
        <end position="144"/>
    </location>
</feature>
<protein>
    <submittedName>
        <fullName evidence="2">Uncharacterized protein</fullName>
    </submittedName>
</protein>
<keyword evidence="1" id="KW-0472">Membrane</keyword>
<evidence type="ECO:0000313" key="3">
    <source>
        <dbReference type="Proteomes" id="UP000011550"/>
    </source>
</evidence>
<dbReference type="Proteomes" id="UP000011550">
    <property type="component" value="Unassembled WGS sequence"/>
</dbReference>
<reference evidence="2 3" key="1">
    <citation type="journal article" date="2014" name="PLoS Genet.">
        <title>Phylogenetically driven sequencing of extremely halophilic archaea reveals strategies for static and dynamic osmo-response.</title>
        <authorList>
            <person name="Becker E.A."/>
            <person name="Seitzer P.M."/>
            <person name="Tritt A."/>
            <person name="Larsen D."/>
            <person name="Krusor M."/>
            <person name="Yao A.I."/>
            <person name="Wu D."/>
            <person name="Madern D."/>
            <person name="Eisen J.A."/>
            <person name="Darling A.E."/>
            <person name="Facciotti M.T."/>
        </authorList>
    </citation>
    <scope>NUCLEOTIDE SEQUENCE [LARGE SCALE GENOMIC DNA]</scope>
    <source>
        <strain evidence="2 3">ATCC BAA-1512</strain>
    </source>
</reference>
<dbReference type="OrthoDB" id="293625at2157"/>
<gene>
    <name evidence="2" type="ORF">C440_00450</name>
</gene>
<keyword evidence="3" id="KW-1185">Reference proteome</keyword>
<evidence type="ECO:0000256" key="1">
    <source>
        <dbReference type="SAM" id="Phobius"/>
    </source>
</evidence>
<keyword evidence="1" id="KW-0812">Transmembrane</keyword>
<feature type="transmembrane region" description="Helical" evidence="1">
    <location>
        <begin position="6"/>
        <end position="24"/>
    </location>
</feature>
<keyword evidence="1" id="KW-1133">Transmembrane helix</keyword>
<dbReference type="RefSeq" id="WP_008317195.1">
    <property type="nucleotide sequence ID" value="NZ_AOLN01000001.1"/>
</dbReference>
<comment type="caution">
    <text evidence="2">The sequence shown here is derived from an EMBL/GenBank/DDBJ whole genome shotgun (WGS) entry which is preliminary data.</text>
</comment>
<evidence type="ECO:0000313" key="2">
    <source>
        <dbReference type="EMBL" id="ELZ98780.1"/>
    </source>
</evidence>
<sequence length="147" mass="15345">MAQTVLFVGFLLGAALLALIVFFTGRGRRHYTVTAVPTGGGSRRDTGRQWSKDPTVLSLVFLLVTFGFGAIAVLFIGGSGIPDEATNVAGAALVTATVSVVVSYLFYGTYHAARGRGLKRSQAALAGSWVIGALFIIGVTLRLLGLL</sequence>
<name>M0IPW5_9EURY</name>
<dbReference type="EMBL" id="AOLN01000001">
    <property type="protein sequence ID" value="ELZ98780.1"/>
    <property type="molecule type" value="Genomic_DNA"/>
</dbReference>
<dbReference type="STRING" id="662479.C440_00450"/>
<dbReference type="AlphaFoldDB" id="M0IPW5"/>
<accession>M0IPW5</accession>
<dbReference type="PATRIC" id="fig|662479.7.peg.91"/>
<feature type="transmembrane region" description="Helical" evidence="1">
    <location>
        <begin position="56"/>
        <end position="76"/>
    </location>
</feature>